<dbReference type="GO" id="GO:0035870">
    <property type="term" value="F:dITP diphosphatase activity"/>
    <property type="evidence" value="ECO:0007669"/>
    <property type="project" value="UniProtKB-UniRule"/>
</dbReference>
<dbReference type="Gene3D" id="3.90.950.10">
    <property type="match status" value="1"/>
</dbReference>
<dbReference type="InterPro" id="IPR002637">
    <property type="entry name" value="RdgB/HAM1"/>
</dbReference>
<comment type="subunit">
    <text evidence="2 10">Homodimer.</text>
</comment>
<dbReference type="SUPFAM" id="SSF52972">
    <property type="entry name" value="ITPase-like"/>
    <property type="match status" value="1"/>
</dbReference>
<dbReference type="Pfam" id="PF01725">
    <property type="entry name" value="Ham1p_like"/>
    <property type="match status" value="1"/>
</dbReference>
<dbReference type="AlphaFoldDB" id="A0AAX4HQ13"/>
<dbReference type="InterPro" id="IPR020922">
    <property type="entry name" value="dITP/XTP_pyrophosphatase"/>
</dbReference>
<evidence type="ECO:0000256" key="5">
    <source>
        <dbReference type="ARBA" id="ARBA00022801"/>
    </source>
</evidence>
<dbReference type="GO" id="GO:0036220">
    <property type="term" value="F:ITP diphosphatase activity"/>
    <property type="evidence" value="ECO:0007669"/>
    <property type="project" value="UniProtKB-UniRule"/>
</dbReference>
<comment type="catalytic activity">
    <reaction evidence="10">
        <text>ITP + H2O = IMP + diphosphate + H(+)</text>
        <dbReference type="Rhea" id="RHEA:29399"/>
        <dbReference type="ChEBI" id="CHEBI:15377"/>
        <dbReference type="ChEBI" id="CHEBI:15378"/>
        <dbReference type="ChEBI" id="CHEBI:33019"/>
        <dbReference type="ChEBI" id="CHEBI:58053"/>
        <dbReference type="ChEBI" id="CHEBI:61402"/>
        <dbReference type="EC" id="3.6.1.66"/>
    </reaction>
</comment>
<feature type="binding site" evidence="10">
    <location>
        <begin position="8"/>
        <end position="13"/>
    </location>
    <ligand>
        <name>substrate</name>
    </ligand>
</feature>
<evidence type="ECO:0000313" key="13">
    <source>
        <dbReference type="Proteomes" id="UP001324634"/>
    </source>
</evidence>
<reference evidence="12 13" key="1">
    <citation type="submission" date="2023-11" db="EMBL/GenBank/DDBJ databases">
        <title>Peredibacter starrii A3.12.</title>
        <authorList>
            <person name="Mitchell R.J."/>
        </authorList>
    </citation>
    <scope>NUCLEOTIDE SEQUENCE [LARGE SCALE GENOMIC DNA]</scope>
    <source>
        <strain evidence="12 13">A3.12</strain>
    </source>
</reference>
<evidence type="ECO:0000256" key="4">
    <source>
        <dbReference type="ARBA" id="ARBA00022741"/>
    </source>
</evidence>
<dbReference type="EMBL" id="CP139487">
    <property type="protein sequence ID" value="WPU65193.1"/>
    <property type="molecule type" value="Genomic_DNA"/>
</dbReference>
<name>A0AAX4HQ13_9BACT</name>
<dbReference type="RefSeq" id="WP_321395314.1">
    <property type="nucleotide sequence ID" value="NZ_CP139487.1"/>
</dbReference>
<evidence type="ECO:0000256" key="11">
    <source>
        <dbReference type="RuleBase" id="RU003781"/>
    </source>
</evidence>
<evidence type="ECO:0000256" key="8">
    <source>
        <dbReference type="ARBA" id="ARBA00051875"/>
    </source>
</evidence>
<keyword evidence="7 10" id="KW-0546">Nucleotide metabolism</keyword>
<evidence type="ECO:0000256" key="2">
    <source>
        <dbReference type="ARBA" id="ARBA00011738"/>
    </source>
</evidence>
<dbReference type="PANTHER" id="PTHR11067">
    <property type="entry name" value="INOSINE TRIPHOSPHATE PYROPHOSPHATASE/HAM1 PROTEIN"/>
    <property type="match status" value="1"/>
</dbReference>
<evidence type="ECO:0000313" key="12">
    <source>
        <dbReference type="EMBL" id="WPU65193.1"/>
    </source>
</evidence>
<dbReference type="FunFam" id="3.90.950.10:FF:000001">
    <property type="entry name" value="dITP/XTP pyrophosphatase"/>
    <property type="match status" value="1"/>
</dbReference>
<keyword evidence="6 10" id="KW-0460">Magnesium</keyword>
<comment type="similarity">
    <text evidence="1 10 11">Belongs to the HAM1 NTPase family.</text>
</comment>
<dbReference type="GO" id="GO:0000166">
    <property type="term" value="F:nucleotide binding"/>
    <property type="evidence" value="ECO:0007669"/>
    <property type="project" value="UniProtKB-KW"/>
</dbReference>
<feature type="binding site" evidence="10">
    <location>
        <position position="67"/>
    </location>
    <ligand>
        <name>substrate</name>
    </ligand>
</feature>
<comment type="function">
    <text evidence="10">Pyrophosphatase that catalyzes the hydrolysis of nucleoside triphosphates to their monophosphate derivatives, with a high preference for the non-canonical purine nucleotides XTP (xanthosine triphosphate), dITP (deoxyinosine triphosphate) and ITP. Seems to function as a house-cleaning enzyme that removes non-canonical purine nucleotides from the nucleotide pool, thus preventing their incorporation into DNA/RNA and avoiding chromosomal lesions.</text>
</comment>
<dbReference type="EC" id="3.6.1.66" evidence="10"/>
<sequence>MTSFILASGNAHKAEEFRDLFSGVLTVTAAPKTLEVDETGKTYTENAFLKAKAYFETYGVPALADDSGLNIESLPDILGVQSARFAPELPNYADKGLKVIELLKDKDNRRAYFVCVLCFYLSPDEVYFFEGRVHGEIGFELKGDQGFGYDPIFIPERRENDGLTLAQLPEWKNEFSHRAKASQAALQFFKESIDKTRKKL</sequence>
<dbReference type="GO" id="GO:0017111">
    <property type="term" value="F:ribonucleoside triphosphate phosphatase activity"/>
    <property type="evidence" value="ECO:0007669"/>
    <property type="project" value="InterPro"/>
</dbReference>
<dbReference type="HAMAP" id="MF_01405">
    <property type="entry name" value="Non_canon_purine_NTPase"/>
    <property type="match status" value="1"/>
</dbReference>
<evidence type="ECO:0000256" key="3">
    <source>
        <dbReference type="ARBA" id="ARBA00022723"/>
    </source>
</evidence>
<dbReference type="NCBIfam" id="TIGR00042">
    <property type="entry name" value="RdgB/HAM1 family non-canonical purine NTP pyrophosphatase"/>
    <property type="match status" value="1"/>
</dbReference>
<feature type="binding site" evidence="10">
    <location>
        <position position="37"/>
    </location>
    <ligand>
        <name>Mg(2+)</name>
        <dbReference type="ChEBI" id="CHEBI:18420"/>
    </ligand>
</feature>
<feature type="active site" description="Proton acceptor" evidence="10">
    <location>
        <position position="66"/>
    </location>
</feature>
<comment type="cofactor">
    <cofactor evidence="10">
        <name>Mg(2+)</name>
        <dbReference type="ChEBI" id="CHEBI:18420"/>
    </cofactor>
    <text evidence="10">Binds 1 Mg(2+) ion per subunit.</text>
</comment>
<feature type="binding site" evidence="10">
    <location>
        <position position="172"/>
    </location>
    <ligand>
        <name>substrate</name>
    </ligand>
</feature>
<keyword evidence="13" id="KW-1185">Reference proteome</keyword>
<protein>
    <recommendedName>
        <fullName evidence="10">dITP/XTP pyrophosphatase</fullName>
        <ecNumber evidence="10">3.6.1.66</ecNumber>
    </recommendedName>
    <alternativeName>
        <fullName evidence="10">Non-canonical purine NTP pyrophosphatase</fullName>
    </alternativeName>
    <alternativeName>
        <fullName evidence="10">Non-standard purine NTP pyrophosphatase</fullName>
    </alternativeName>
    <alternativeName>
        <fullName evidence="10">Nucleoside-triphosphate diphosphatase</fullName>
    </alternativeName>
    <alternativeName>
        <fullName evidence="10">Nucleoside-triphosphate pyrophosphatase</fullName>
        <shortName evidence="10">NTPase</shortName>
    </alternativeName>
</protein>
<feature type="binding site" evidence="10">
    <location>
        <begin position="147"/>
        <end position="150"/>
    </location>
    <ligand>
        <name>substrate</name>
    </ligand>
</feature>
<keyword evidence="4 10" id="KW-0547">Nucleotide-binding</keyword>
<comment type="catalytic activity">
    <reaction evidence="8 10">
        <text>dITP + H2O = dIMP + diphosphate + H(+)</text>
        <dbReference type="Rhea" id="RHEA:28342"/>
        <dbReference type="ChEBI" id="CHEBI:15377"/>
        <dbReference type="ChEBI" id="CHEBI:15378"/>
        <dbReference type="ChEBI" id="CHEBI:33019"/>
        <dbReference type="ChEBI" id="CHEBI:61194"/>
        <dbReference type="ChEBI" id="CHEBI:61382"/>
        <dbReference type="EC" id="3.6.1.66"/>
    </reaction>
</comment>
<evidence type="ECO:0000256" key="6">
    <source>
        <dbReference type="ARBA" id="ARBA00022842"/>
    </source>
</evidence>
<evidence type="ECO:0000256" key="1">
    <source>
        <dbReference type="ARBA" id="ARBA00008023"/>
    </source>
</evidence>
<comment type="catalytic activity">
    <reaction evidence="9 10">
        <text>XTP + H2O = XMP + diphosphate + H(+)</text>
        <dbReference type="Rhea" id="RHEA:28610"/>
        <dbReference type="ChEBI" id="CHEBI:15377"/>
        <dbReference type="ChEBI" id="CHEBI:15378"/>
        <dbReference type="ChEBI" id="CHEBI:33019"/>
        <dbReference type="ChEBI" id="CHEBI:57464"/>
        <dbReference type="ChEBI" id="CHEBI:61314"/>
        <dbReference type="EC" id="3.6.1.66"/>
    </reaction>
</comment>
<evidence type="ECO:0000256" key="10">
    <source>
        <dbReference type="HAMAP-Rule" id="MF_01405"/>
    </source>
</evidence>
<dbReference type="InterPro" id="IPR029001">
    <property type="entry name" value="ITPase-like_fam"/>
</dbReference>
<keyword evidence="5 10" id="KW-0378">Hydrolase</keyword>
<evidence type="ECO:0000256" key="7">
    <source>
        <dbReference type="ARBA" id="ARBA00023080"/>
    </source>
</evidence>
<feature type="binding site" evidence="10">
    <location>
        <position position="66"/>
    </location>
    <ligand>
        <name>Mg(2+)</name>
        <dbReference type="ChEBI" id="CHEBI:18420"/>
    </ligand>
</feature>
<organism evidence="12 13">
    <name type="scientific">Peredibacter starrii</name>
    <dbReference type="NCBI Taxonomy" id="28202"/>
    <lineage>
        <taxon>Bacteria</taxon>
        <taxon>Pseudomonadati</taxon>
        <taxon>Bdellovibrionota</taxon>
        <taxon>Bacteriovoracia</taxon>
        <taxon>Bacteriovoracales</taxon>
        <taxon>Bacteriovoracaceae</taxon>
        <taxon>Peredibacter</taxon>
    </lineage>
</organism>
<dbReference type="PANTHER" id="PTHR11067:SF9">
    <property type="entry name" value="INOSINE TRIPHOSPHATE PYROPHOSPHATASE"/>
    <property type="match status" value="1"/>
</dbReference>
<proteinExistence type="inferred from homology"/>
<dbReference type="GO" id="GO:0009146">
    <property type="term" value="P:purine nucleoside triphosphate catabolic process"/>
    <property type="evidence" value="ECO:0007669"/>
    <property type="project" value="UniProtKB-UniRule"/>
</dbReference>
<dbReference type="GO" id="GO:0009117">
    <property type="term" value="P:nucleotide metabolic process"/>
    <property type="evidence" value="ECO:0007669"/>
    <property type="project" value="UniProtKB-KW"/>
</dbReference>
<feature type="binding site" evidence="10">
    <location>
        <begin position="177"/>
        <end position="178"/>
    </location>
    <ligand>
        <name>substrate</name>
    </ligand>
</feature>
<gene>
    <name evidence="12" type="primary">rdgB</name>
    <name evidence="12" type="ORF">SOO65_00330</name>
</gene>
<evidence type="ECO:0000256" key="9">
    <source>
        <dbReference type="ARBA" id="ARBA00052017"/>
    </source>
</evidence>
<dbReference type="KEGG" id="psti:SOO65_00330"/>
<dbReference type="CDD" id="cd00515">
    <property type="entry name" value="HAM1"/>
    <property type="match status" value="1"/>
</dbReference>
<dbReference type="Proteomes" id="UP001324634">
    <property type="component" value="Chromosome"/>
</dbReference>
<accession>A0AAX4HQ13</accession>
<dbReference type="GO" id="GO:0005829">
    <property type="term" value="C:cytosol"/>
    <property type="evidence" value="ECO:0007669"/>
    <property type="project" value="TreeGrafter"/>
</dbReference>
<keyword evidence="3 10" id="KW-0479">Metal-binding</keyword>
<dbReference type="GO" id="GO:0036222">
    <property type="term" value="F:XTP diphosphatase activity"/>
    <property type="evidence" value="ECO:0007669"/>
    <property type="project" value="UniProtKB-UniRule"/>
</dbReference>
<dbReference type="GO" id="GO:0046872">
    <property type="term" value="F:metal ion binding"/>
    <property type="evidence" value="ECO:0007669"/>
    <property type="project" value="UniProtKB-KW"/>
</dbReference>